<dbReference type="Proteomes" id="UP000033483">
    <property type="component" value="Unassembled WGS sequence"/>
</dbReference>
<dbReference type="AlphaFoldDB" id="A0A0F4Z7H7"/>
<accession>A0A0F4Z7H7</accession>
<organism evidence="2 3">
    <name type="scientific">Thielaviopsis punctulata</name>
    <dbReference type="NCBI Taxonomy" id="72032"/>
    <lineage>
        <taxon>Eukaryota</taxon>
        <taxon>Fungi</taxon>
        <taxon>Dikarya</taxon>
        <taxon>Ascomycota</taxon>
        <taxon>Pezizomycotina</taxon>
        <taxon>Sordariomycetes</taxon>
        <taxon>Hypocreomycetidae</taxon>
        <taxon>Microascales</taxon>
        <taxon>Ceratocystidaceae</taxon>
        <taxon>Thielaviopsis</taxon>
    </lineage>
</organism>
<gene>
    <name evidence="2" type="ORF">TD95_000001</name>
</gene>
<evidence type="ECO:0000313" key="3">
    <source>
        <dbReference type="Proteomes" id="UP000033483"/>
    </source>
</evidence>
<comment type="caution">
    <text evidence="2">The sequence shown here is derived from an EMBL/GenBank/DDBJ whole genome shotgun (WGS) entry which is preliminary data.</text>
</comment>
<evidence type="ECO:0000313" key="2">
    <source>
        <dbReference type="EMBL" id="KKA26280.1"/>
    </source>
</evidence>
<evidence type="ECO:0000256" key="1">
    <source>
        <dbReference type="SAM" id="MobiDB-lite"/>
    </source>
</evidence>
<dbReference type="OrthoDB" id="3641178at2759"/>
<sequence>MPGLIPLMLNADRSSVSSSPRLSSYLSPPATPIHSKSPVALDFSTVLDVSFPLPKLSPRVASFPKSPRKASLPGSSSPERVPSRLATSITCSSSAPSSPLSEMSVSPLDMPSPVSLPSNMPSSSTTTTPSSSSPKSRRIVPAPLPSIPYTSSEWCMAISEVKRQYISRRFRACAARCSEILDNLRNPSQVEPIYIICLNYYAANALEMNARPLPASSAFRQSLLQRALTHYRKAAEMLKDEDDNIPEDSRRLSVLTGLAVNTPMSVSRTWTPSMCSSSRSPSICSLEDPKDSAPAPIKKRVKFSCDIEDPVIRPDSPTLGFDDFIGRSSPEPVVIPRVPMHITAMPPSALKQPKPINAIPAAVLPKGPSTSDAQQLFSDEDLAVGRFCALLSSLRAEVTSHLAAVEAMVAQPNEDEDMIVVSGRSTPIDMFKDSEEMRSLDIRARIERLRQNNWQRRRFDARKYEMLAESALAELS</sequence>
<proteinExistence type="predicted"/>
<feature type="compositionally biased region" description="Low complexity" evidence="1">
    <location>
        <begin position="88"/>
        <end position="134"/>
    </location>
</feature>
<reference evidence="2 3" key="1">
    <citation type="submission" date="2015-03" db="EMBL/GenBank/DDBJ databases">
        <authorList>
            <person name="Radwan O."/>
            <person name="Al-Naeli F.A."/>
            <person name="Rendon G.A."/>
            <person name="Fields C."/>
        </authorList>
    </citation>
    <scope>NUCLEOTIDE SEQUENCE [LARGE SCALE GENOMIC DNA]</scope>
    <source>
        <strain evidence="2">CR-DP1</strain>
    </source>
</reference>
<keyword evidence="3" id="KW-1185">Reference proteome</keyword>
<feature type="compositionally biased region" description="Low complexity" evidence="1">
    <location>
        <begin position="13"/>
        <end position="28"/>
    </location>
</feature>
<name>A0A0F4Z7H7_9PEZI</name>
<feature type="region of interest" description="Disordered" evidence="1">
    <location>
        <begin position="58"/>
        <end position="142"/>
    </location>
</feature>
<protein>
    <submittedName>
        <fullName evidence="2">Uncharacterized protein</fullName>
    </submittedName>
</protein>
<dbReference type="EMBL" id="LAEV01002237">
    <property type="protein sequence ID" value="KKA26280.1"/>
    <property type="molecule type" value="Genomic_DNA"/>
</dbReference>
<feature type="region of interest" description="Disordered" evidence="1">
    <location>
        <begin position="1"/>
        <end position="33"/>
    </location>
</feature>